<dbReference type="Proteomes" id="UP000218675">
    <property type="component" value="Unassembled WGS sequence"/>
</dbReference>
<reference evidence="2 3" key="1">
    <citation type="submission" date="2017-08" db="EMBL/GenBank/DDBJ databases">
        <title>Halomonas binhaiensis sp. nov., isolated from saline alkaline soil.</title>
        <authorList>
            <person name="Wang D."/>
            <person name="Zhang G."/>
        </authorList>
    </citation>
    <scope>NUCLEOTIDE SEQUENCE [LARGE SCALE GENOMIC DNA]</scope>
    <source>
        <strain evidence="2 3">WN018</strain>
    </source>
</reference>
<gene>
    <name evidence="2" type="ORF">CK497_02710</name>
</gene>
<evidence type="ECO:0000313" key="2">
    <source>
        <dbReference type="EMBL" id="PAU73532.1"/>
    </source>
</evidence>
<accession>A0ABX4HM27</accession>
<sequence>MTDATSFGDLVHEAFIKPLRSVLIVDDHYPTWEEIFNAKLDGSNKSDKIETRSRSKKWHNTDTAREVSNLVSEFRRQNPGFIIDIHDGVSSQIDSTTAGSETPQQLADHLHQSDLLILDYNLEGSETGTGGDTARKILSSVLSNQHFNLVVIHTSENLDDVFHESVVSLMQACASQFDEACVASLDDLGKVLQEAEDEGDFQQSDLKEKMDLALYVTTRSPNGGINRRAFGKFMQGQEEFSALHEWATSIEYSEGDTLKKLTKSQLRTFFYWAIDQFEKIISKQFSTEQISGLSWKNENDCKWLRTSRGFVCFVKKGPENLLGELKDALLNWKPTPSRLLSAKYRDEISRMGADVEDQSLRQKHAFAKFYDTILNPSGLELTEAQIELLRCQKLREHVSRQSEMLSFLIEESIVEFGSKIYNIDSSSGFQFKSHYGVDLTDEAQKNVAVGQFNRHICCLPSKRLATGKALSEQLDSGHVFKVGDEWWVCATPACDLQPGQNTIAFSKGSDQSLRPFTALKLEKVPKLSQLTSEHINSGSYCYIEYEGQVIGLGTRSPKKDTEKPAESKVFWRSMVAKNGGVISDGKLQLLEIQLELENDVLKSELKEAEVVAKLRYEYALNFIQRVGGSVSRIGLGYVTS</sequence>
<proteinExistence type="predicted"/>
<dbReference type="Pfam" id="PF19192">
    <property type="entry name" value="Response_reg_2"/>
    <property type="match status" value="1"/>
</dbReference>
<organism evidence="2 3">
    <name type="scientific">Vreelandella alkaliphila</name>
    <dbReference type="NCBI Taxonomy" id="272774"/>
    <lineage>
        <taxon>Bacteria</taxon>
        <taxon>Pseudomonadati</taxon>
        <taxon>Pseudomonadota</taxon>
        <taxon>Gammaproteobacteria</taxon>
        <taxon>Oceanospirillales</taxon>
        <taxon>Halomonadaceae</taxon>
        <taxon>Vreelandella</taxon>
    </lineage>
</organism>
<keyword evidence="3" id="KW-1185">Reference proteome</keyword>
<protein>
    <recommendedName>
        <fullName evidence="1">Response receiver domain-containing protein</fullName>
    </recommendedName>
</protein>
<comment type="caution">
    <text evidence="2">The sequence shown here is derived from an EMBL/GenBank/DDBJ whole genome shotgun (WGS) entry which is preliminary data.</text>
</comment>
<evidence type="ECO:0000259" key="1">
    <source>
        <dbReference type="Pfam" id="PF19192"/>
    </source>
</evidence>
<dbReference type="EMBL" id="NSKA01000001">
    <property type="protein sequence ID" value="PAU73532.1"/>
    <property type="molecule type" value="Genomic_DNA"/>
</dbReference>
<name>A0ABX4HM27_9GAMM</name>
<dbReference type="RefSeq" id="WP_095602618.1">
    <property type="nucleotide sequence ID" value="NZ_NSKA01000001.1"/>
</dbReference>
<dbReference type="InterPro" id="IPR043834">
    <property type="entry name" value="REC"/>
</dbReference>
<evidence type="ECO:0000313" key="3">
    <source>
        <dbReference type="Proteomes" id="UP000218675"/>
    </source>
</evidence>
<feature type="domain" description="Response receiver" evidence="1">
    <location>
        <begin position="19"/>
        <end position="188"/>
    </location>
</feature>